<dbReference type="SUPFAM" id="SSF101576">
    <property type="entry name" value="Supernatant protein factor (SPF), C-terminal domain"/>
    <property type="match status" value="1"/>
</dbReference>
<dbReference type="EMBL" id="DS985254">
    <property type="protein sequence ID" value="EDV21365.1"/>
    <property type="molecule type" value="Genomic_DNA"/>
</dbReference>
<dbReference type="Proteomes" id="UP000009022">
    <property type="component" value="Unassembled WGS sequence"/>
</dbReference>
<organism evidence="3 4">
    <name type="scientific">Trichoplax adhaerens</name>
    <name type="common">Trichoplax reptans</name>
    <dbReference type="NCBI Taxonomy" id="10228"/>
    <lineage>
        <taxon>Eukaryota</taxon>
        <taxon>Metazoa</taxon>
        <taxon>Placozoa</taxon>
        <taxon>Uniplacotomia</taxon>
        <taxon>Trichoplacea</taxon>
        <taxon>Trichoplacidae</taxon>
        <taxon>Trichoplax</taxon>
    </lineage>
</organism>
<evidence type="ECO:0000313" key="3">
    <source>
        <dbReference type="EMBL" id="EDV21365.1"/>
    </source>
</evidence>
<dbReference type="Gene3D" id="3.40.525.10">
    <property type="entry name" value="CRAL-TRIO lipid binding domain"/>
    <property type="match status" value="2"/>
</dbReference>
<dbReference type="PROSITE" id="PS50866">
    <property type="entry name" value="GOLD"/>
    <property type="match status" value="1"/>
</dbReference>
<reference evidence="3 4" key="1">
    <citation type="journal article" date="2008" name="Nature">
        <title>The Trichoplax genome and the nature of placozoans.</title>
        <authorList>
            <person name="Srivastava M."/>
            <person name="Begovic E."/>
            <person name="Chapman J."/>
            <person name="Putnam N.H."/>
            <person name="Hellsten U."/>
            <person name="Kawashima T."/>
            <person name="Kuo A."/>
            <person name="Mitros T."/>
            <person name="Salamov A."/>
            <person name="Carpenter M.L."/>
            <person name="Signorovitch A.Y."/>
            <person name="Moreno M.A."/>
            <person name="Kamm K."/>
            <person name="Grimwood J."/>
            <person name="Schmutz J."/>
            <person name="Shapiro H."/>
            <person name="Grigoriev I.V."/>
            <person name="Buss L.W."/>
            <person name="Schierwater B."/>
            <person name="Dellaporta S.L."/>
            <person name="Rokhsar D.S."/>
        </authorList>
    </citation>
    <scope>NUCLEOTIDE SEQUENCE [LARGE SCALE GENOMIC DNA]</scope>
    <source>
        <strain evidence="3 4">Grell-BS-1999</strain>
    </source>
</reference>
<sequence>MSGHVGNLSTYQQETLNKFRQNVENILTQEELEDDYYMLRWLRARDFDLQKTEQMLRKHCRFRKEWKIDRVLAEDSIPEIWKKYFPGNYVGYNKDKGPLYLFCTGRFDLKGIYHSLRPEELTKYSLSIAEEGTKLCQEQSQKHGKRIEGVTIIQDMSGFTVSNFYKPAVVHFAKVLGMFEDNYPEFMKDVFVVNGNYQQVLLKHIHAESLPKIYGGNKVDDDGDPQCSAIVGHGGEIPTSYYRSSNNKVNSRSEEDYSTVTIARGDTLKLQFDINIPGTLMKWEFKTENHNIGFGVVKVIENEDGTIENYEVIPIARRSCQSTLEEGNYYCEDAGTYILCFDNSFSWLTGKSLHYAIDILPPDEAITD</sequence>
<dbReference type="InterPro" id="IPR009038">
    <property type="entry name" value="GOLD_dom"/>
</dbReference>
<dbReference type="HOGENOM" id="CLU_014001_2_1_1"/>
<dbReference type="GO" id="GO:0005737">
    <property type="term" value="C:cytoplasm"/>
    <property type="evidence" value="ECO:0000318"/>
    <property type="project" value="GO_Central"/>
</dbReference>
<gene>
    <name evidence="3" type="ORF">TRIADDRAFT_60316</name>
</gene>
<dbReference type="CDD" id="cd00170">
    <property type="entry name" value="SEC14"/>
    <property type="match status" value="1"/>
</dbReference>
<name>B3S7W2_TRIAD</name>
<feature type="domain" description="CRAL-TRIO" evidence="1">
    <location>
        <begin position="77"/>
        <end position="194"/>
    </location>
</feature>
<dbReference type="InterPro" id="IPR011074">
    <property type="entry name" value="CRAL/TRIO_N_dom"/>
</dbReference>
<dbReference type="InterPro" id="IPR036273">
    <property type="entry name" value="CRAL/TRIO_N_dom_sf"/>
</dbReference>
<dbReference type="InterPro" id="IPR036865">
    <property type="entry name" value="CRAL-TRIO_dom_sf"/>
</dbReference>
<dbReference type="PANTHER" id="PTHR23324">
    <property type="entry name" value="SEC14 RELATED PROTEIN"/>
    <property type="match status" value="1"/>
</dbReference>
<dbReference type="CTD" id="6757545"/>
<feature type="domain" description="GOLD" evidence="2">
    <location>
        <begin position="253"/>
        <end position="359"/>
    </location>
</feature>
<dbReference type="InterPro" id="IPR001251">
    <property type="entry name" value="CRAL-TRIO_dom"/>
</dbReference>
<dbReference type="InParanoid" id="B3S7W2"/>
<dbReference type="PANTHER" id="PTHR23324:SF83">
    <property type="entry name" value="SEC14-LIKE PROTEIN 2"/>
    <property type="match status" value="1"/>
</dbReference>
<dbReference type="RefSeq" id="XP_002116332.1">
    <property type="nucleotide sequence ID" value="XM_002116296.1"/>
</dbReference>
<dbReference type="Gene3D" id="2.60.120.680">
    <property type="entry name" value="GOLD domain"/>
    <property type="match status" value="1"/>
</dbReference>
<dbReference type="InterPro" id="IPR051064">
    <property type="entry name" value="SEC14/CRAL-TRIO_domain"/>
</dbReference>
<dbReference type="OrthoDB" id="1434354at2759"/>
<proteinExistence type="predicted"/>
<dbReference type="KEGG" id="tad:TRIADDRAFT_60316"/>
<dbReference type="SUPFAM" id="SSF52087">
    <property type="entry name" value="CRAL/TRIO domain"/>
    <property type="match status" value="1"/>
</dbReference>
<accession>B3S7W2</accession>
<protein>
    <recommendedName>
        <fullName evidence="5">CRAL-TRIO domain-containing protein</fullName>
    </recommendedName>
</protein>
<dbReference type="Pfam" id="PF13897">
    <property type="entry name" value="GOLD_2"/>
    <property type="match status" value="1"/>
</dbReference>
<evidence type="ECO:0000259" key="1">
    <source>
        <dbReference type="PROSITE" id="PS50191"/>
    </source>
</evidence>
<keyword evidence="4" id="KW-1185">Reference proteome</keyword>
<dbReference type="Pfam" id="PF03765">
    <property type="entry name" value="CRAL_TRIO_N"/>
    <property type="match status" value="1"/>
</dbReference>
<dbReference type="OMA" id="HAWFHTL"/>
<dbReference type="PROSITE" id="PS50191">
    <property type="entry name" value="CRAL_TRIO"/>
    <property type="match status" value="1"/>
</dbReference>
<dbReference type="eggNOG" id="KOG1471">
    <property type="taxonomic scope" value="Eukaryota"/>
</dbReference>
<evidence type="ECO:0000259" key="2">
    <source>
        <dbReference type="PROSITE" id="PS50866"/>
    </source>
</evidence>
<evidence type="ECO:0000313" key="4">
    <source>
        <dbReference type="Proteomes" id="UP000009022"/>
    </source>
</evidence>
<dbReference type="GeneID" id="6757545"/>
<evidence type="ECO:0008006" key="5">
    <source>
        <dbReference type="Google" id="ProtNLM"/>
    </source>
</evidence>
<dbReference type="SUPFAM" id="SSF46938">
    <property type="entry name" value="CRAL/TRIO N-terminal domain"/>
    <property type="match status" value="1"/>
</dbReference>
<dbReference type="SMART" id="SM01100">
    <property type="entry name" value="CRAL_TRIO_N"/>
    <property type="match status" value="1"/>
</dbReference>
<dbReference type="Pfam" id="PF00650">
    <property type="entry name" value="CRAL_TRIO"/>
    <property type="match status" value="1"/>
</dbReference>
<dbReference type="AlphaFoldDB" id="B3S7W2"/>
<dbReference type="PhylomeDB" id="B3S7W2"/>
<dbReference type="InterPro" id="IPR036598">
    <property type="entry name" value="GOLD_dom_sf"/>
</dbReference>
<dbReference type="SMART" id="SM00516">
    <property type="entry name" value="SEC14"/>
    <property type="match status" value="1"/>
</dbReference>